<evidence type="ECO:0000313" key="1">
    <source>
        <dbReference type="EMBL" id="KAK5793667.1"/>
    </source>
</evidence>
<dbReference type="EMBL" id="JARKNE010000010">
    <property type="protein sequence ID" value="KAK5793667.1"/>
    <property type="molecule type" value="Genomic_DNA"/>
</dbReference>
<reference evidence="1 2" key="1">
    <citation type="submission" date="2023-03" db="EMBL/GenBank/DDBJ databases">
        <title>WGS of Gossypium arboreum.</title>
        <authorList>
            <person name="Yu D."/>
        </authorList>
    </citation>
    <scope>NUCLEOTIDE SEQUENCE [LARGE SCALE GENOMIC DNA]</scope>
    <source>
        <tissue evidence="1">Leaf</tissue>
    </source>
</reference>
<name>A0ABR0NG67_GOSAR</name>
<gene>
    <name evidence="1" type="ORF">PVK06_034819</name>
</gene>
<proteinExistence type="predicted"/>
<organism evidence="1 2">
    <name type="scientific">Gossypium arboreum</name>
    <name type="common">Tree cotton</name>
    <name type="synonym">Gossypium nanking</name>
    <dbReference type="NCBI Taxonomy" id="29729"/>
    <lineage>
        <taxon>Eukaryota</taxon>
        <taxon>Viridiplantae</taxon>
        <taxon>Streptophyta</taxon>
        <taxon>Embryophyta</taxon>
        <taxon>Tracheophyta</taxon>
        <taxon>Spermatophyta</taxon>
        <taxon>Magnoliopsida</taxon>
        <taxon>eudicotyledons</taxon>
        <taxon>Gunneridae</taxon>
        <taxon>Pentapetalae</taxon>
        <taxon>rosids</taxon>
        <taxon>malvids</taxon>
        <taxon>Malvales</taxon>
        <taxon>Malvaceae</taxon>
        <taxon>Malvoideae</taxon>
        <taxon>Gossypium</taxon>
    </lineage>
</organism>
<comment type="caution">
    <text evidence="1">The sequence shown here is derived from an EMBL/GenBank/DDBJ whole genome shotgun (WGS) entry which is preliminary data.</text>
</comment>
<accession>A0ABR0NG67</accession>
<protein>
    <submittedName>
        <fullName evidence="1">Uncharacterized protein</fullName>
    </submittedName>
</protein>
<sequence>MNTPMDEVKHDILELKDEGHSTVIKNDELNMRVQQKFGVEECDEVLRNEEGIFTPIDIGLGLGLGLGLGVGHLLENYTKKLTFNEKVDDPSYIDEHSRYSGKSSNLSIFS</sequence>
<keyword evidence="2" id="KW-1185">Reference proteome</keyword>
<evidence type="ECO:0000313" key="2">
    <source>
        <dbReference type="Proteomes" id="UP001358586"/>
    </source>
</evidence>
<dbReference type="Proteomes" id="UP001358586">
    <property type="component" value="Chromosome 10"/>
</dbReference>